<name>A0A7J0GQF1_9ERIC</name>
<dbReference type="AlphaFoldDB" id="A0A7J0GQF1"/>
<dbReference type="Proteomes" id="UP000585474">
    <property type="component" value="Unassembled WGS sequence"/>
</dbReference>
<keyword evidence="2" id="KW-1185">Reference proteome</keyword>
<comment type="caution">
    <text evidence="1">The sequence shown here is derived from an EMBL/GenBank/DDBJ whole genome shotgun (WGS) entry which is preliminary data.</text>
</comment>
<dbReference type="EMBL" id="BJWL01000023">
    <property type="protein sequence ID" value="GFZ13040.1"/>
    <property type="molecule type" value="Genomic_DNA"/>
</dbReference>
<evidence type="ECO:0000313" key="2">
    <source>
        <dbReference type="Proteomes" id="UP000585474"/>
    </source>
</evidence>
<protein>
    <submittedName>
        <fullName evidence="1">Uncharacterized protein</fullName>
    </submittedName>
</protein>
<accession>A0A7J0GQF1</accession>
<reference evidence="1 2" key="1">
    <citation type="submission" date="2019-07" db="EMBL/GenBank/DDBJ databases">
        <title>De Novo Assembly of kiwifruit Actinidia rufa.</title>
        <authorList>
            <person name="Sugita-Konishi S."/>
            <person name="Sato K."/>
            <person name="Mori E."/>
            <person name="Abe Y."/>
            <person name="Kisaki G."/>
            <person name="Hamano K."/>
            <person name="Suezawa K."/>
            <person name="Otani M."/>
            <person name="Fukuda T."/>
            <person name="Manabe T."/>
            <person name="Gomi K."/>
            <person name="Tabuchi M."/>
            <person name="Akimitsu K."/>
            <person name="Kataoka I."/>
        </authorList>
    </citation>
    <scope>NUCLEOTIDE SEQUENCE [LARGE SCALE GENOMIC DNA]</scope>
    <source>
        <strain evidence="2">cv. Fuchu</strain>
    </source>
</reference>
<proteinExistence type="predicted"/>
<gene>
    <name evidence="1" type="ORF">Acr_23g0014250</name>
</gene>
<evidence type="ECO:0000313" key="1">
    <source>
        <dbReference type="EMBL" id="GFZ13040.1"/>
    </source>
</evidence>
<organism evidence="1 2">
    <name type="scientific">Actinidia rufa</name>
    <dbReference type="NCBI Taxonomy" id="165716"/>
    <lineage>
        <taxon>Eukaryota</taxon>
        <taxon>Viridiplantae</taxon>
        <taxon>Streptophyta</taxon>
        <taxon>Embryophyta</taxon>
        <taxon>Tracheophyta</taxon>
        <taxon>Spermatophyta</taxon>
        <taxon>Magnoliopsida</taxon>
        <taxon>eudicotyledons</taxon>
        <taxon>Gunneridae</taxon>
        <taxon>Pentapetalae</taxon>
        <taxon>asterids</taxon>
        <taxon>Ericales</taxon>
        <taxon>Actinidiaceae</taxon>
        <taxon>Actinidia</taxon>
    </lineage>
</organism>
<sequence length="173" mass="20838">MPLVSFDFDAPCQFKWYVEFTGSRLDFVMFLCKSIYGMKQEEDDTQTYHHHDDDDTEFVMGHLLHAIWYQSVMWYYLDDHILKQQLENAEIADSKKHGKVRVRGERIGDFWSLEKRIPEYWIEREDKLRVLGMWFFDKVWRVPRPKAKDLVFEACDETGQACCREANNALRRL</sequence>